<reference evidence="1" key="1">
    <citation type="journal article" date="2021" name="PeerJ">
        <title>Extensive microbial diversity within the chicken gut microbiome revealed by metagenomics and culture.</title>
        <authorList>
            <person name="Gilroy R."/>
            <person name="Ravi A."/>
            <person name="Getino M."/>
            <person name="Pursley I."/>
            <person name="Horton D.L."/>
            <person name="Alikhan N.F."/>
            <person name="Baker D."/>
            <person name="Gharbi K."/>
            <person name="Hall N."/>
            <person name="Watson M."/>
            <person name="Adriaenssens E.M."/>
            <person name="Foster-Nyarko E."/>
            <person name="Jarju S."/>
            <person name="Secka A."/>
            <person name="Antonio M."/>
            <person name="Oren A."/>
            <person name="Chaudhuri R.R."/>
            <person name="La Ragione R."/>
            <person name="Hildebrand F."/>
            <person name="Pallen M.J."/>
        </authorList>
    </citation>
    <scope>NUCLEOTIDE SEQUENCE</scope>
    <source>
        <strain evidence="1">ChiGjej5B5-7349</strain>
    </source>
</reference>
<protein>
    <submittedName>
        <fullName evidence="1">DUF2695 domain-containing protein</fullName>
    </submittedName>
</protein>
<evidence type="ECO:0000313" key="2">
    <source>
        <dbReference type="Proteomes" id="UP000784435"/>
    </source>
</evidence>
<evidence type="ECO:0000313" key="1">
    <source>
        <dbReference type="EMBL" id="HJG80450.1"/>
    </source>
</evidence>
<dbReference type="Proteomes" id="UP000784435">
    <property type="component" value="Unassembled WGS sequence"/>
</dbReference>
<reference evidence="1" key="2">
    <citation type="submission" date="2021-09" db="EMBL/GenBank/DDBJ databases">
        <authorList>
            <person name="Gilroy R."/>
        </authorList>
    </citation>
    <scope>NUCLEOTIDE SEQUENCE</scope>
    <source>
        <strain evidence="1">ChiGjej5B5-7349</strain>
    </source>
</reference>
<dbReference type="EMBL" id="DYUK01000183">
    <property type="protein sequence ID" value="HJG80450.1"/>
    <property type="molecule type" value="Genomic_DNA"/>
</dbReference>
<name>A0A921MEC7_9MICO</name>
<proteinExistence type="predicted"/>
<dbReference type="InterPro" id="IPR024248">
    <property type="entry name" value="DUF2695"/>
</dbReference>
<dbReference type="AlphaFoldDB" id="A0A921MEC7"/>
<gene>
    <name evidence="1" type="ORF">K8V08_08565</name>
</gene>
<accession>A0A921MEC7</accession>
<organism evidence="1 2">
    <name type="scientific">Brevibacterium senegalense</name>
    <dbReference type="NCBI Taxonomy" id="1033736"/>
    <lineage>
        <taxon>Bacteria</taxon>
        <taxon>Bacillati</taxon>
        <taxon>Actinomycetota</taxon>
        <taxon>Actinomycetes</taxon>
        <taxon>Micrococcales</taxon>
        <taxon>Brevibacteriaceae</taxon>
        <taxon>Brevibacterium</taxon>
    </lineage>
</organism>
<dbReference type="Pfam" id="PF10905">
    <property type="entry name" value="DUF2695"/>
    <property type="match status" value="1"/>
</dbReference>
<sequence>MAIVQAESIVQNAARQVLAPRAAECLVCYVDRLLEQHGCDNTHRFTEQYRAASAPRHTALVKRLARMGACCCDCEIFLNAYRPAWNLWTPDRRVEAPDGFVEFIESSPPASMPPCAGVPRGSVKPCEHWERIW</sequence>
<comment type="caution">
    <text evidence="1">The sequence shown here is derived from an EMBL/GenBank/DDBJ whole genome shotgun (WGS) entry which is preliminary data.</text>
</comment>